<comment type="caution">
    <text evidence="17">The sequence shown here is derived from an EMBL/GenBank/DDBJ whole genome shotgun (WGS) entry which is preliminary data.</text>
</comment>
<organism evidence="17 18">
    <name type="scientific">Lachnoanaerobaculum saburreum</name>
    <dbReference type="NCBI Taxonomy" id="467210"/>
    <lineage>
        <taxon>Bacteria</taxon>
        <taxon>Bacillati</taxon>
        <taxon>Bacillota</taxon>
        <taxon>Clostridia</taxon>
        <taxon>Lachnospirales</taxon>
        <taxon>Lachnospiraceae</taxon>
        <taxon>Lachnoanaerobaculum</taxon>
    </lineage>
</organism>
<dbReference type="InterPro" id="IPR036890">
    <property type="entry name" value="HATPase_C_sf"/>
</dbReference>
<evidence type="ECO:0000256" key="2">
    <source>
        <dbReference type="ARBA" id="ARBA00004651"/>
    </source>
</evidence>
<dbReference type="PRINTS" id="PR00344">
    <property type="entry name" value="BCTRLSENSOR"/>
</dbReference>
<dbReference type="InterPro" id="IPR050398">
    <property type="entry name" value="HssS/ArlS-like"/>
</dbReference>
<evidence type="ECO:0000256" key="12">
    <source>
        <dbReference type="ARBA" id="ARBA00023012"/>
    </source>
</evidence>
<accession>A0A133ZDL3</accession>
<reference evidence="18" key="1">
    <citation type="submission" date="2016-01" db="EMBL/GenBank/DDBJ databases">
        <authorList>
            <person name="Mitreva M."/>
            <person name="Pepin K.H."/>
            <person name="Mihindukulasuriya K.A."/>
            <person name="Fulton R."/>
            <person name="Fronick C."/>
            <person name="O'Laughlin M."/>
            <person name="Miner T."/>
            <person name="Herter B."/>
            <person name="Rosa B.A."/>
            <person name="Cordes M."/>
            <person name="Tomlinson C."/>
            <person name="Wollam A."/>
            <person name="Palsikar V.B."/>
            <person name="Mardis E.R."/>
            <person name="Wilson R.K."/>
        </authorList>
    </citation>
    <scope>NUCLEOTIDE SEQUENCE [LARGE SCALE GENOMIC DNA]</scope>
    <source>
        <strain evidence="18">DNF00896</strain>
    </source>
</reference>
<dbReference type="CDD" id="cd00082">
    <property type="entry name" value="HisKA"/>
    <property type="match status" value="1"/>
</dbReference>
<sequence>MLDIKLRDDLEKKFQTKVIVNILFSLVVSILVETLVVSNISVFSGLHIINHENDTLLVRGSGSDLVVILVLVIFGIGVFTATFWGLQRKSFIYIDDILHAIKKMSAGDLNTNVAVKGDNEFSEIAASINKMAKELRSLMDSERKNEKSKNEMITNIAHDLRTPLTSILGYLDLINKRDLPEDTKKEYINIVYEKAKKLQDLIESLFSFTKTNSSKLVLKVDKIDIIKLLCQLMEEFYPNFEKSGITCSVNTNIDSYVIDGDGTLLARLFDNLINNAIKYGADGKRIDIKITAEKKIVKIAVINYGKVIPQNELPLIFDKFYRVDQARNSNTGGTGLGLAIAKNITELHHGVIEVTSDLGGTVFSVTLPKELDVERENFKGFE</sequence>
<feature type="domain" description="HAMP" evidence="16">
    <location>
        <begin position="94"/>
        <end position="140"/>
    </location>
</feature>
<dbReference type="Pfam" id="PF00672">
    <property type="entry name" value="HAMP"/>
    <property type="match status" value="1"/>
</dbReference>
<dbReference type="OrthoDB" id="9792991at2"/>
<evidence type="ECO:0000259" key="15">
    <source>
        <dbReference type="PROSITE" id="PS50109"/>
    </source>
</evidence>
<dbReference type="FunFam" id="3.30.565.10:FF:000013">
    <property type="entry name" value="Two-component sensor histidine kinase"/>
    <property type="match status" value="1"/>
</dbReference>
<dbReference type="PROSITE" id="PS50885">
    <property type="entry name" value="HAMP"/>
    <property type="match status" value="1"/>
</dbReference>
<dbReference type="SMART" id="SM00304">
    <property type="entry name" value="HAMP"/>
    <property type="match status" value="1"/>
</dbReference>
<feature type="domain" description="Histidine kinase" evidence="15">
    <location>
        <begin position="155"/>
        <end position="371"/>
    </location>
</feature>
<evidence type="ECO:0000256" key="10">
    <source>
        <dbReference type="ARBA" id="ARBA00022840"/>
    </source>
</evidence>
<dbReference type="Pfam" id="PF00512">
    <property type="entry name" value="HisKA"/>
    <property type="match status" value="1"/>
</dbReference>
<dbReference type="PROSITE" id="PS50109">
    <property type="entry name" value="HIS_KIN"/>
    <property type="match status" value="1"/>
</dbReference>
<dbReference type="GO" id="GO:0000155">
    <property type="term" value="F:phosphorelay sensor kinase activity"/>
    <property type="evidence" value="ECO:0007669"/>
    <property type="project" value="InterPro"/>
</dbReference>
<dbReference type="SUPFAM" id="SSF47384">
    <property type="entry name" value="Homodimeric domain of signal transducing histidine kinase"/>
    <property type="match status" value="1"/>
</dbReference>
<dbReference type="InterPro" id="IPR036097">
    <property type="entry name" value="HisK_dim/P_sf"/>
</dbReference>
<dbReference type="Pfam" id="PF02518">
    <property type="entry name" value="HATPase_c"/>
    <property type="match status" value="1"/>
</dbReference>
<evidence type="ECO:0000256" key="14">
    <source>
        <dbReference type="SAM" id="Phobius"/>
    </source>
</evidence>
<keyword evidence="4" id="KW-1003">Cell membrane</keyword>
<dbReference type="PANTHER" id="PTHR45528:SF1">
    <property type="entry name" value="SENSOR HISTIDINE KINASE CPXA"/>
    <property type="match status" value="1"/>
</dbReference>
<evidence type="ECO:0000256" key="7">
    <source>
        <dbReference type="ARBA" id="ARBA00022692"/>
    </source>
</evidence>
<dbReference type="InterPro" id="IPR005467">
    <property type="entry name" value="His_kinase_dom"/>
</dbReference>
<evidence type="ECO:0000256" key="9">
    <source>
        <dbReference type="ARBA" id="ARBA00022777"/>
    </source>
</evidence>
<dbReference type="PATRIC" id="fig|467210.3.peg.2568"/>
<dbReference type="FunFam" id="1.10.287.130:FF:000008">
    <property type="entry name" value="Two-component sensor histidine kinase"/>
    <property type="match status" value="1"/>
</dbReference>
<dbReference type="InterPro" id="IPR003661">
    <property type="entry name" value="HisK_dim/P_dom"/>
</dbReference>
<dbReference type="InterPro" id="IPR003660">
    <property type="entry name" value="HAMP_dom"/>
</dbReference>
<dbReference type="SMART" id="SM00388">
    <property type="entry name" value="HisKA"/>
    <property type="match status" value="1"/>
</dbReference>
<keyword evidence="10" id="KW-0067">ATP-binding</keyword>
<dbReference type="EC" id="2.7.13.3" evidence="3"/>
<evidence type="ECO:0000256" key="11">
    <source>
        <dbReference type="ARBA" id="ARBA00022989"/>
    </source>
</evidence>
<proteinExistence type="predicted"/>
<keyword evidence="11 14" id="KW-1133">Transmembrane helix</keyword>
<comment type="catalytic activity">
    <reaction evidence="1">
        <text>ATP + protein L-histidine = ADP + protein N-phospho-L-histidine.</text>
        <dbReference type="EC" id="2.7.13.3"/>
    </reaction>
</comment>
<dbReference type="GO" id="GO:0005524">
    <property type="term" value="F:ATP binding"/>
    <property type="evidence" value="ECO:0007669"/>
    <property type="project" value="UniProtKB-KW"/>
</dbReference>
<protein>
    <recommendedName>
        <fullName evidence="3">histidine kinase</fullName>
        <ecNumber evidence="3">2.7.13.3</ecNumber>
    </recommendedName>
</protein>
<dbReference type="Gene3D" id="1.10.287.130">
    <property type="match status" value="1"/>
</dbReference>
<feature type="transmembrane region" description="Helical" evidence="14">
    <location>
        <begin position="20"/>
        <end position="45"/>
    </location>
</feature>
<evidence type="ECO:0000256" key="6">
    <source>
        <dbReference type="ARBA" id="ARBA00022679"/>
    </source>
</evidence>
<dbReference type="InterPro" id="IPR003594">
    <property type="entry name" value="HATPase_dom"/>
</dbReference>
<keyword evidence="6" id="KW-0808">Transferase</keyword>
<evidence type="ECO:0000256" key="4">
    <source>
        <dbReference type="ARBA" id="ARBA00022475"/>
    </source>
</evidence>
<dbReference type="SUPFAM" id="SSF158472">
    <property type="entry name" value="HAMP domain-like"/>
    <property type="match status" value="1"/>
</dbReference>
<keyword evidence="7 14" id="KW-0812">Transmembrane</keyword>
<evidence type="ECO:0000259" key="16">
    <source>
        <dbReference type="PROSITE" id="PS50885"/>
    </source>
</evidence>
<dbReference type="SMART" id="SM00387">
    <property type="entry name" value="HATPase_c"/>
    <property type="match status" value="1"/>
</dbReference>
<keyword evidence="8" id="KW-0547">Nucleotide-binding</keyword>
<dbReference type="Gene3D" id="3.30.565.10">
    <property type="entry name" value="Histidine kinase-like ATPase, C-terminal domain"/>
    <property type="match status" value="1"/>
</dbReference>
<dbReference type="Gene3D" id="6.10.340.10">
    <property type="match status" value="1"/>
</dbReference>
<keyword evidence="13 14" id="KW-0472">Membrane</keyword>
<evidence type="ECO:0000313" key="17">
    <source>
        <dbReference type="EMBL" id="KXB53521.1"/>
    </source>
</evidence>
<evidence type="ECO:0000256" key="13">
    <source>
        <dbReference type="ARBA" id="ARBA00023136"/>
    </source>
</evidence>
<keyword evidence="18" id="KW-1185">Reference proteome</keyword>
<evidence type="ECO:0000256" key="5">
    <source>
        <dbReference type="ARBA" id="ARBA00022553"/>
    </source>
</evidence>
<dbReference type="CDD" id="cd06225">
    <property type="entry name" value="HAMP"/>
    <property type="match status" value="1"/>
</dbReference>
<dbReference type="InterPro" id="IPR004358">
    <property type="entry name" value="Sig_transdc_His_kin-like_C"/>
</dbReference>
<dbReference type="CDD" id="cd00075">
    <property type="entry name" value="HATPase"/>
    <property type="match status" value="1"/>
</dbReference>
<dbReference type="PANTHER" id="PTHR45528">
    <property type="entry name" value="SENSOR HISTIDINE KINASE CPXA"/>
    <property type="match status" value="1"/>
</dbReference>
<gene>
    <name evidence="17" type="ORF">HMPREF1866_02593</name>
</gene>
<dbReference type="EMBL" id="LSDA01000140">
    <property type="protein sequence ID" value="KXB53521.1"/>
    <property type="molecule type" value="Genomic_DNA"/>
</dbReference>
<keyword evidence="5" id="KW-0597">Phosphoprotein</keyword>
<keyword evidence="9 17" id="KW-0418">Kinase</keyword>
<evidence type="ECO:0000313" key="18">
    <source>
        <dbReference type="Proteomes" id="UP000070394"/>
    </source>
</evidence>
<feature type="transmembrane region" description="Helical" evidence="14">
    <location>
        <begin position="65"/>
        <end position="86"/>
    </location>
</feature>
<evidence type="ECO:0000256" key="1">
    <source>
        <dbReference type="ARBA" id="ARBA00000085"/>
    </source>
</evidence>
<dbReference type="Proteomes" id="UP000070394">
    <property type="component" value="Unassembled WGS sequence"/>
</dbReference>
<comment type="subcellular location">
    <subcellularLocation>
        <location evidence="2">Cell membrane</location>
        <topology evidence="2">Multi-pass membrane protein</topology>
    </subcellularLocation>
</comment>
<dbReference type="SUPFAM" id="SSF55874">
    <property type="entry name" value="ATPase domain of HSP90 chaperone/DNA topoisomerase II/histidine kinase"/>
    <property type="match status" value="1"/>
</dbReference>
<dbReference type="GO" id="GO:0005886">
    <property type="term" value="C:plasma membrane"/>
    <property type="evidence" value="ECO:0007669"/>
    <property type="project" value="UniProtKB-SubCell"/>
</dbReference>
<keyword evidence="12" id="KW-0902">Two-component regulatory system</keyword>
<evidence type="ECO:0000256" key="3">
    <source>
        <dbReference type="ARBA" id="ARBA00012438"/>
    </source>
</evidence>
<name>A0A133ZDL3_9FIRM</name>
<dbReference type="AlphaFoldDB" id="A0A133ZDL3"/>
<evidence type="ECO:0000256" key="8">
    <source>
        <dbReference type="ARBA" id="ARBA00022741"/>
    </source>
</evidence>
<dbReference type="STRING" id="467210.HMPREF1866_02593"/>